<evidence type="ECO:0000256" key="1">
    <source>
        <dbReference type="SAM" id="Phobius"/>
    </source>
</evidence>
<name>A0A432YLW4_9GAMM</name>
<accession>A0A432YLW4</accession>
<gene>
    <name evidence="2" type="ORF">CWI71_06200</name>
</gene>
<comment type="caution">
    <text evidence="2">The sequence shown here is derived from an EMBL/GenBank/DDBJ whole genome shotgun (WGS) entry which is preliminary data.</text>
</comment>
<keyword evidence="1" id="KW-0472">Membrane</keyword>
<evidence type="ECO:0000313" key="2">
    <source>
        <dbReference type="EMBL" id="RUO61943.1"/>
    </source>
</evidence>
<sequence length="220" mass="25030">MRGQAMVETLVLLPVILLGVLLVVQLIWLLFATATFRVAVSYSVRAGSLNHGERAIMERTLTAAMASLELQFPGATEPQALELQKLALLASARQWLHFQLTGKLQVHRPKAQVMAAEAERRYDLKQQRWVHELAVDHPHTRMAASNDPATWQQQRMLDVEVWWCLPLQVPLANRVVAELKNQFASAAQRHCWLRGQIQGKQYWALEQRLALPLLSGYRQS</sequence>
<dbReference type="EMBL" id="PIPY01000005">
    <property type="protein sequence ID" value="RUO61943.1"/>
    <property type="molecule type" value="Genomic_DNA"/>
</dbReference>
<evidence type="ECO:0000313" key="3">
    <source>
        <dbReference type="Proteomes" id="UP000288259"/>
    </source>
</evidence>
<feature type="transmembrane region" description="Helical" evidence="1">
    <location>
        <begin position="12"/>
        <end position="31"/>
    </location>
</feature>
<dbReference type="OrthoDB" id="6237896at2"/>
<dbReference type="RefSeq" id="WP_126754403.1">
    <property type="nucleotide sequence ID" value="NZ_PIPY01000005.1"/>
</dbReference>
<organism evidence="2 3">
    <name type="scientific">Pseudidiomarina insulisalsae</name>
    <dbReference type="NCBI Taxonomy" id="575789"/>
    <lineage>
        <taxon>Bacteria</taxon>
        <taxon>Pseudomonadati</taxon>
        <taxon>Pseudomonadota</taxon>
        <taxon>Gammaproteobacteria</taxon>
        <taxon>Alteromonadales</taxon>
        <taxon>Idiomarinaceae</taxon>
        <taxon>Pseudidiomarina</taxon>
    </lineage>
</organism>
<keyword evidence="3" id="KW-1185">Reference proteome</keyword>
<reference evidence="3" key="1">
    <citation type="journal article" date="2018" name="Front. Microbiol.">
        <title>Genome-Based Analysis Reveals the Taxonomy and Diversity of the Family Idiomarinaceae.</title>
        <authorList>
            <person name="Liu Y."/>
            <person name="Lai Q."/>
            <person name="Shao Z."/>
        </authorList>
    </citation>
    <scope>NUCLEOTIDE SEQUENCE [LARGE SCALE GENOMIC DNA]</scope>
    <source>
        <strain evidence="3">CVS-6</strain>
    </source>
</reference>
<keyword evidence="1" id="KW-1133">Transmembrane helix</keyword>
<dbReference type="Proteomes" id="UP000288259">
    <property type="component" value="Unassembled WGS sequence"/>
</dbReference>
<keyword evidence="1" id="KW-0812">Transmembrane</keyword>
<evidence type="ECO:0008006" key="4">
    <source>
        <dbReference type="Google" id="ProtNLM"/>
    </source>
</evidence>
<protein>
    <recommendedName>
        <fullName evidence="4">Pilus assembly protein TadE</fullName>
    </recommendedName>
</protein>
<dbReference type="AlphaFoldDB" id="A0A432YLW4"/>
<proteinExistence type="predicted"/>